<sequence>MIDEAKLKAEQTNGANYDVTNDDVIARLKEWDAKYGVQTSDIDPASVTVHFDSVPDDTTALAAEIYKFCPDTVSQGFGCYVEMIDAAEEMEEELDPKISDLIEGVDLDDENYGLVLLAKALKRDKVVGLWWD</sequence>
<evidence type="ECO:0000313" key="3">
    <source>
        <dbReference type="Proteomes" id="UP000011996"/>
    </source>
</evidence>
<dbReference type="Pfam" id="PF14062">
    <property type="entry name" value="DUF4253"/>
    <property type="match status" value="1"/>
</dbReference>
<gene>
    <name evidence="2" type="ORF">RESH_02175</name>
</gene>
<dbReference type="OrthoDB" id="4827574at2"/>
<dbReference type="Proteomes" id="UP000011996">
    <property type="component" value="Unassembled WGS sequence"/>
</dbReference>
<dbReference type="InterPro" id="IPR025349">
    <property type="entry name" value="DUF4253"/>
</dbReference>
<reference evidence="2 3" key="1">
    <citation type="journal article" date="2013" name="Mar. Genomics">
        <title>Expression of sulfatases in Rhodopirellula baltica and the diversity of sulfatases in the genus Rhodopirellula.</title>
        <authorList>
            <person name="Wegner C.E."/>
            <person name="Richter-Heitmann T."/>
            <person name="Klindworth A."/>
            <person name="Klockow C."/>
            <person name="Richter M."/>
            <person name="Achstetter T."/>
            <person name="Glockner F.O."/>
            <person name="Harder J."/>
        </authorList>
    </citation>
    <scope>NUCLEOTIDE SEQUENCE [LARGE SCALE GENOMIC DNA]</scope>
    <source>
        <strain evidence="2 3">SH398</strain>
    </source>
</reference>
<protein>
    <recommendedName>
        <fullName evidence="1">DUF4253 domain-containing protein</fullName>
    </recommendedName>
</protein>
<evidence type="ECO:0000259" key="1">
    <source>
        <dbReference type="Pfam" id="PF14062"/>
    </source>
</evidence>
<dbReference type="AlphaFoldDB" id="M5S6Y8"/>
<comment type="caution">
    <text evidence="2">The sequence shown here is derived from an EMBL/GenBank/DDBJ whole genome shotgun (WGS) entry which is preliminary data.</text>
</comment>
<dbReference type="RefSeq" id="WP_008666085.1">
    <property type="nucleotide sequence ID" value="NZ_ANOF01000070.1"/>
</dbReference>
<dbReference type="EMBL" id="ANOF01000070">
    <property type="protein sequence ID" value="EMI27260.1"/>
    <property type="molecule type" value="Genomic_DNA"/>
</dbReference>
<evidence type="ECO:0000313" key="2">
    <source>
        <dbReference type="EMBL" id="EMI27260.1"/>
    </source>
</evidence>
<organism evidence="2 3">
    <name type="scientific">Rhodopirellula europaea SH398</name>
    <dbReference type="NCBI Taxonomy" id="1263868"/>
    <lineage>
        <taxon>Bacteria</taxon>
        <taxon>Pseudomonadati</taxon>
        <taxon>Planctomycetota</taxon>
        <taxon>Planctomycetia</taxon>
        <taxon>Pirellulales</taxon>
        <taxon>Pirellulaceae</taxon>
        <taxon>Rhodopirellula</taxon>
    </lineage>
</organism>
<feature type="domain" description="DUF4253" evidence="1">
    <location>
        <begin position="9"/>
        <end position="132"/>
    </location>
</feature>
<name>M5S6Y8_9BACT</name>
<accession>M5S6Y8</accession>
<proteinExistence type="predicted"/>
<dbReference type="PATRIC" id="fig|1263868.3.peg.2361"/>